<proteinExistence type="inferred from homology"/>
<organism evidence="5 6">
    <name type="scientific">Vagococcus zengguangii</name>
    <dbReference type="NCBI Taxonomy" id="2571750"/>
    <lineage>
        <taxon>Bacteria</taxon>
        <taxon>Bacillati</taxon>
        <taxon>Bacillota</taxon>
        <taxon>Bacilli</taxon>
        <taxon>Lactobacillales</taxon>
        <taxon>Enterococcaceae</taxon>
        <taxon>Vagococcus</taxon>
    </lineage>
</organism>
<keyword evidence="2" id="KW-1133">Transmembrane helix</keyword>
<gene>
    <name evidence="5" type="ORF">FA707_03265</name>
</gene>
<dbReference type="SUPFAM" id="SSF54211">
    <property type="entry name" value="Ribosomal protein S5 domain 2-like"/>
    <property type="match status" value="1"/>
</dbReference>
<evidence type="ECO:0000256" key="2">
    <source>
        <dbReference type="SAM" id="Phobius"/>
    </source>
</evidence>
<dbReference type="GO" id="GO:0030163">
    <property type="term" value="P:protein catabolic process"/>
    <property type="evidence" value="ECO:0007669"/>
    <property type="project" value="InterPro"/>
</dbReference>
<evidence type="ECO:0000256" key="1">
    <source>
        <dbReference type="PROSITE-ProRule" id="PRU01122"/>
    </source>
</evidence>
<comment type="catalytic activity">
    <reaction evidence="1">
        <text>Hydrolysis of proteins in presence of ATP.</text>
        <dbReference type="EC" id="3.4.21.53"/>
    </reaction>
</comment>
<evidence type="ECO:0000313" key="5">
    <source>
        <dbReference type="EMBL" id="QCI86038.1"/>
    </source>
</evidence>
<dbReference type="GO" id="GO:0004176">
    <property type="term" value="F:ATP-dependent peptidase activity"/>
    <property type="evidence" value="ECO:0007669"/>
    <property type="project" value="UniProtKB-UniRule"/>
</dbReference>
<dbReference type="Gene3D" id="2.30.42.10">
    <property type="match status" value="1"/>
</dbReference>
<keyword evidence="1" id="KW-0720">Serine protease</keyword>
<evidence type="ECO:0000259" key="4">
    <source>
        <dbReference type="PROSITE" id="PS51786"/>
    </source>
</evidence>
<dbReference type="EMBL" id="CP039712">
    <property type="protein sequence ID" value="QCI86038.1"/>
    <property type="molecule type" value="Genomic_DNA"/>
</dbReference>
<dbReference type="GO" id="GO:0005524">
    <property type="term" value="F:ATP binding"/>
    <property type="evidence" value="ECO:0007669"/>
    <property type="project" value="InterPro"/>
</dbReference>
<feature type="domain" description="PDZ" evidence="3">
    <location>
        <begin position="106"/>
        <end position="191"/>
    </location>
</feature>
<dbReference type="Pfam" id="PF05362">
    <property type="entry name" value="Lon_C"/>
    <property type="match status" value="1"/>
</dbReference>
<dbReference type="KEGG" id="vao:FA707_03265"/>
<dbReference type="AlphaFoldDB" id="A0A4D7CPM6"/>
<dbReference type="NCBIfam" id="NF041438">
    <property type="entry name" value="SepM_fam_S16"/>
    <property type="match status" value="1"/>
</dbReference>
<feature type="active site" evidence="1">
    <location>
        <position position="238"/>
    </location>
</feature>
<feature type="active site" evidence="1">
    <location>
        <position position="283"/>
    </location>
</feature>
<dbReference type="SUPFAM" id="SSF50156">
    <property type="entry name" value="PDZ domain-like"/>
    <property type="match status" value="1"/>
</dbReference>
<dbReference type="GO" id="GO:0006508">
    <property type="term" value="P:proteolysis"/>
    <property type="evidence" value="ECO:0007669"/>
    <property type="project" value="UniProtKB-KW"/>
</dbReference>
<dbReference type="PANTHER" id="PTHR10046">
    <property type="entry name" value="ATP DEPENDENT LON PROTEASE FAMILY MEMBER"/>
    <property type="match status" value="1"/>
</dbReference>
<feature type="transmembrane region" description="Helical" evidence="2">
    <location>
        <begin position="12"/>
        <end position="34"/>
    </location>
</feature>
<evidence type="ECO:0000313" key="6">
    <source>
        <dbReference type="Proteomes" id="UP000298615"/>
    </source>
</evidence>
<evidence type="ECO:0000259" key="3">
    <source>
        <dbReference type="PROSITE" id="PS50106"/>
    </source>
</evidence>
<keyword evidence="6" id="KW-1185">Reference proteome</keyword>
<dbReference type="PROSITE" id="PS51786">
    <property type="entry name" value="LON_PROTEOLYTIC"/>
    <property type="match status" value="1"/>
</dbReference>
<keyword evidence="1" id="KW-0378">Hydrolase</keyword>
<keyword evidence="2" id="KW-0812">Transmembrane</keyword>
<dbReference type="InterPro" id="IPR036034">
    <property type="entry name" value="PDZ_sf"/>
</dbReference>
<dbReference type="PROSITE" id="PS50106">
    <property type="entry name" value="PDZ"/>
    <property type="match status" value="1"/>
</dbReference>
<dbReference type="SMART" id="SM00228">
    <property type="entry name" value="PDZ"/>
    <property type="match status" value="1"/>
</dbReference>
<dbReference type="InterPro" id="IPR027065">
    <property type="entry name" value="Lon_Prtase"/>
</dbReference>
<sequence>MNQRRKSKTPLFFCIIIACLVMMIGLFLPLPYYIEMPGSAEDVQQFVTIDGKKNENTGAYLLTTVGIRQASPVTLLAAKFNEFQEIETKEELFGDNNSDEYDVIGQLQMTSSENMAKKVALDLAKEPYEFVYEGVFVHSVVEGSDFEGKLQVGDVVYQVDDQAFESSEQFMDYVKNKKLGETVTLKIKRDDQEKNVSGKLIKLEETNKVGIGITLSDKTSLKSERNIDFDVDGIGGPSAGLMFTLEIYEGLIDKSLRNGHVIAGTGEIRSNGDVGMIGGIDKKIVAADKAGAEFFFAPSEDYSDEVLKENPELKNNYQVAKETAEKIKTKIKIIPVKNVEDALAFLKTLE</sequence>
<dbReference type="EC" id="3.4.21.53" evidence="1"/>
<accession>A0A4D7CPM6</accession>
<dbReference type="InterPro" id="IPR001478">
    <property type="entry name" value="PDZ"/>
</dbReference>
<comment type="similarity">
    <text evidence="1">Belongs to the peptidase S16 family.</text>
</comment>
<reference evidence="5 6" key="1">
    <citation type="submission" date="2019-04" db="EMBL/GenBank/DDBJ databases">
        <title>Vagococcus sp. nov., isolated from faeces of yaks (Bos grunniens).</title>
        <authorList>
            <person name="Ge Y."/>
        </authorList>
    </citation>
    <scope>NUCLEOTIDE SEQUENCE [LARGE SCALE GENOMIC DNA]</scope>
    <source>
        <strain evidence="5 6">MN-17</strain>
    </source>
</reference>
<keyword evidence="2" id="KW-0472">Membrane</keyword>
<dbReference type="Proteomes" id="UP000298615">
    <property type="component" value="Chromosome"/>
</dbReference>
<dbReference type="RefSeq" id="WP_136952876.1">
    <property type="nucleotide sequence ID" value="NZ_CP039712.1"/>
</dbReference>
<dbReference type="Pfam" id="PF13180">
    <property type="entry name" value="PDZ_2"/>
    <property type="match status" value="1"/>
</dbReference>
<protein>
    <recommendedName>
        <fullName evidence="1">endopeptidase La</fullName>
        <ecNumber evidence="1">3.4.21.53</ecNumber>
    </recommendedName>
</protein>
<dbReference type="InterPro" id="IPR020568">
    <property type="entry name" value="Ribosomal_Su5_D2-typ_SF"/>
</dbReference>
<dbReference type="GO" id="GO:0004252">
    <property type="term" value="F:serine-type endopeptidase activity"/>
    <property type="evidence" value="ECO:0007669"/>
    <property type="project" value="UniProtKB-UniRule"/>
</dbReference>
<keyword evidence="1" id="KW-0645">Protease</keyword>
<dbReference type="PROSITE" id="PS51257">
    <property type="entry name" value="PROKAR_LIPOPROTEIN"/>
    <property type="match status" value="1"/>
</dbReference>
<feature type="domain" description="Lon proteolytic" evidence="4">
    <location>
        <begin position="194"/>
        <end position="349"/>
    </location>
</feature>
<name>A0A4D7CPM6_9ENTE</name>
<dbReference type="InterPro" id="IPR008269">
    <property type="entry name" value="Lon_proteolytic"/>
</dbReference>